<dbReference type="Proteomes" id="UP001108280">
    <property type="component" value="Chromosome X"/>
</dbReference>
<evidence type="ECO:0000256" key="3">
    <source>
        <dbReference type="SAM" id="Phobius"/>
    </source>
</evidence>
<dbReference type="AlphaFoldDB" id="A0A9J7GKW3"/>
<dbReference type="Pfam" id="PF01454">
    <property type="entry name" value="MAGE"/>
    <property type="match status" value="1"/>
</dbReference>
<keyword evidence="3" id="KW-0812">Transmembrane</keyword>
<dbReference type="InterPro" id="IPR002190">
    <property type="entry name" value="MHD_dom"/>
</dbReference>
<dbReference type="InterPro" id="IPR041899">
    <property type="entry name" value="MAGE_WH2"/>
</dbReference>
<dbReference type="OrthoDB" id="205198at2759"/>
<protein>
    <submittedName>
        <fullName evidence="6">Melanoma-associated antigen B2</fullName>
    </submittedName>
</protein>
<dbReference type="GO" id="GO:0005634">
    <property type="term" value="C:nucleus"/>
    <property type="evidence" value="ECO:0007669"/>
    <property type="project" value="TreeGrafter"/>
</dbReference>
<dbReference type="SMART" id="SM01373">
    <property type="entry name" value="MAGE"/>
    <property type="match status" value="1"/>
</dbReference>
<sequence length="388" mass="42060">MPRGQKSKSRSRAKRQQARSELQGLPAVHHTAEEAASLSVDRRDGSNFPDGCTPQGMKTPGSLSAAVSGIGSVLGVSNAVVVAGKQSSDATQAATSIQHTLKDPIMRKASVLIEFLLDKFKMKEAVTRSEMLAIVNKKFKEQFPEILRRTSARLELVFGLELKEIDPSTHSYLLVGKLGLSTEGSLSSNWGLPRTGLLMSILGVIFMKGNRATEQEVWQFLNGVGVYAGKKHLIFGEPGEFIKDLVQENYLEYHLIPGSDPPNYEFLWGPRAYAETTKMKVLEVLAKVNGTVPSAFPNLYQLALRDQARGARRRPQGLCGCPGSGQPPGTMLVSKDLAATWVTVILVAFAATVAMVTSRVAKGHVWVHDPAAAWVCADVHGPRCQQGS</sequence>
<dbReference type="GeneID" id="100772705"/>
<evidence type="ECO:0000313" key="6">
    <source>
        <dbReference type="RefSeq" id="XP_027288480.1"/>
    </source>
</evidence>
<dbReference type="PANTHER" id="PTHR11736">
    <property type="entry name" value="MELANOMA-ASSOCIATED ANTIGEN MAGE ANTIGEN"/>
    <property type="match status" value="1"/>
</dbReference>
<feature type="domain" description="MAGE" evidence="4">
    <location>
        <begin position="105"/>
        <end position="303"/>
    </location>
</feature>
<reference evidence="5" key="2">
    <citation type="journal article" date="2020" name="Biotechnol. Bioeng.">
        <title>Chromosome-scale scaffolds for the Chinese hamster reference genome assembly to facilitate the study of the CHO epigenome.</title>
        <authorList>
            <person name="Hilliard W."/>
            <person name="MacDonald M."/>
            <person name="Lee K.H."/>
        </authorList>
    </citation>
    <scope>NUCLEOTIDE SEQUENCE [LARGE SCALE GENOMIC DNA]</scope>
    <source>
        <strain evidence="5">17A/GY</strain>
    </source>
</reference>
<dbReference type="FunFam" id="1.10.10.1210:FF:000001">
    <property type="entry name" value="melanoma-associated antigen D1"/>
    <property type="match status" value="1"/>
</dbReference>
<evidence type="ECO:0000259" key="4">
    <source>
        <dbReference type="PROSITE" id="PS50838"/>
    </source>
</evidence>
<feature type="compositionally biased region" description="Basic residues" evidence="2">
    <location>
        <begin position="1"/>
        <end position="17"/>
    </location>
</feature>
<keyword evidence="3" id="KW-0472">Membrane</keyword>
<evidence type="ECO:0000256" key="2">
    <source>
        <dbReference type="SAM" id="MobiDB-lite"/>
    </source>
</evidence>
<dbReference type="Gene3D" id="1.10.10.1200">
    <property type="entry name" value="MAGE homology domain, winged helix WH1 motif"/>
    <property type="match status" value="1"/>
</dbReference>
<dbReference type="SMART" id="SM01392">
    <property type="entry name" value="MAGE_N"/>
    <property type="match status" value="1"/>
</dbReference>
<organism evidence="5 6">
    <name type="scientific">Cricetulus griseus</name>
    <name type="common">Chinese hamster</name>
    <name type="synonym">Cricetulus barabensis griseus</name>
    <dbReference type="NCBI Taxonomy" id="10029"/>
    <lineage>
        <taxon>Eukaryota</taxon>
        <taxon>Metazoa</taxon>
        <taxon>Chordata</taxon>
        <taxon>Craniata</taxon>
        <taxon>Vertebrata</taxon>
        <taxon>Euteleostomi</taxon>
        <taxon>Mammalia</taxon>
        <taxon>Eutheria</taxon>
        <taxon>Euarchontoglires</taxon>
        <taxon>Glires</taxon>
        <taxon>Rodentia</taxon>
        <taxon>Myomorpha</taxon>
        <taxon>Muroidea</taxon>
        <taxon>Cricetidae</taxon>
        <taxon>Cricetinae</taxon>
        <taxon>Cricetulus</taxon>
    </lineage>
</organism>
<reference evidence="5" key="1">
    <citation type="journal article" date="2018" name="Biotechnol. Bioeng.">
        <title>A reference genome of the Chinese hamster based on a hybrid assembly strategy.</title>
        <authorList>
            <person name="Rupp O."/>
            <person name="MacDonald M.L."/>
            <person name="Li S."/>
            <person name="Dhiman H."/>
            <person name="Polson S."/>
            <person name="Griep S."/>
            <person name="Heffner K."/>
            <person name="Hernandez I."/>
            <person name="Brinkrolf K."/>
            <person name="Jadhav V."/>
            <person name="Samoudi M."/>
            <person name="Hao H."/>
            <person name="Kingham B."/>
            <person name="Goesmann A."/>
            <person name="Betenbaugh M.J."/>
            <person name="Lewis N.E."/>
            <person name="Borth N."/>
            <person name="Lee K.H."/>
        </authorList>
    </citation>
    <scope>NUCLEOTIDE SEQUENCE [LARGE SCALE GENOMIC DNA]</scope>
    <source>
        <strain evidence="5">17A/GY</strain>
    </source>
</reference>
<keyword evidence="5" id="KW-1185">Reference proteome</keyword>
<evidence type="ECO:0000313" key="5">
    <source>
        <dbReference type="Proteomes" id="UP001108280"/>
    </source>
</evidence>
<accession>A0A9J7GKW3</accession>
<dbReference type="InterPro" id="IPR037445">
    <property type="entry name" value="MAGE"/>
</dbReference>
<dbReference type="InterPro" id="IPR041898">
    <property type="entry name" value="MAGE_WH1"/>
</dbReference>
<proteinExistence type="predicted"/>
<dbReference type="PANTHER" id="PTHR11736:SF67">
    <property type="entry name" value="MELANOMA-ASSOCIATED ANTIGEN B6B"/>
    <property type="match status" value="1"/>
</dbReference>
<dbReference type="GO" id="GO:0000122">
    <property type="term" value="P:negative regulation of transcription by RNA polymerase II"/>
    <property type="evidence" value="ECO:0007669"/>
    <property type="project" value="TreeGrafter"/>
</dbReference>
<keyword evidence="3" id="KW-1133">Transmembrane helix</keyword>
<name>A0A9J7GKW3_CRIGR</name>
<keyword evidence="1" id="KW-0825">Tumor antigen</keyword>
<evidence type="ECO:0000256" key="1">
    <source>
        <dbReference type="ARBA" id="ARBA00084104"/>
    </source>
</evidence>
<dbReference type="Gene3D" id="1.10.10.1210">
    <property type="entry name" value="MAGE homology domain, winged helix WH2 motif"/>
    <property type="match status" value="1"/>
</dbReference>
<gene>
    <name evidence="6" type="primary">LOC100772705</name>
</gene>
<dbReference type="PROSITE" id="PS50838">
    <property type="entry name" value="MAGE"/>
    <property type="match status" value="1"/>
</dbReference>
<dbReference type="FunFam" id="1.10.10.1200:FF:000007">
    <property type="entry name" value="Melanoma-associated antigen C2"/>
    <property type="match status" value="1"/>
</dbReference>
<dbReference type="KEGG" id="cge:100772705"/>
<dbReference type="InterPro" id="IPR021072">
    <property type="entry name" value="MAGE_N"/>
</dbReference>
<reference evidence="6" key="3">
    <citation type="submission" date="2025-08" db="UniProtKB">
        <authorList>
            <consortium name="RefSeq"/>
        </authorList>
    </citation>
    <scope>IDENTIFICATION</scope>
    <source>
        <strain evidence="6">17A/GY</strain>
        <tissue evidence="6">Liver</tissue>
    </source>
</reference>
<feature type="transmembrane region" description="Helical" evidence="3">
    <location>
        <begin position="337"/>
        <end position="356"/>
    </location>
</feature>
<dbReference type="RefSeq" id="XP_027288480.1">
    <property type="nucleotide sequence ID" value="XM_027432679.2"/>
</dbReference>
<feature type="region of interest" description="Disordered" evidence="2">
    <location>
        <begin position="1"/>
        <end position="57"/>
    </location>
</feature>